<dbReference type="OrthoDB" id="122936at2"/>
<keyword evidence="3" id="KW-0413">Isomerase</keyword>
<dbReference type="Gene3D" id="2.60.120.10">
    <property type="entry name" value="Jelly Rolls"/>
    <property type="match status" value="1"/>
</dbReference>
<dbReference type="InterPro" id="IPR014710">
    <property type="entry name" value="RmlC-like_jellyroll"/>
</dbReference>
<dbReference type="InterPro" id="IPR052538">
    <property type="entry name" value="Flavonoid_dioxygenase-like"/>
</dbReference>
<gene>
    <name evidence="3" type="ORF">DEALK_04020</name>
</gene>
<dbReference type="STRING" id="1217799.DEALK_04020"/>
<reference evidence="3 4" key="1">
    <citation type="submission" date="2015-06" db="EMBL/GenBank/DDBJ databases">
        <title>Genome sequence of the organohalide-respiring Dehalogenimonas alkenigignens type strain (IP3-3T).</title>
        <authorList>
            <person name="Key T.A."/>
            <person name="Richmond D.P."/>
            <person name="Bowman K.S."/>
            <person name="Cho Y.-J."/>
            <person name="Chun J."/>
            <person name="da Costa M.S."/>
            <person name="Rainey F.A."/>
            <person name="Moe W.M."/>
        </authorList>
    </citation>
    <scope>NUCLEOTIDE SEQUENCE [LARGE SCALE GENOMIC DNA]</scope>
    <source>
        <strain evidence="3 4">IP3-3</strain>
    </source>
</reference>
<feature type="region of interest" description="Disordered" evidence="1">
    <location>
        <begin position="106"/>
        <end position="128"/>
    </location>
</feature>
<dbReference type="AlphaFoldDB" id="A0A0W0GG63"/>
<dbReference type="PANTHER" id="PTHR43346:SF1">
    <property type="entry name" value="QUERCETIN 2,3-DIOXYGENASE-RELATED"/>
    <property type="match status" value="1"/>
</dbReference>
<organism evidence="3 4">
    <name type="scientific">Dehalogenimonas alkenigignens</name>
    <dbReference type="NCBI Taxonomy" id="1217799"/>
    <lineage>
        <taxon>Bacteria</taxon>
        <taxon>Bacillati</taxon>
        <taxon>Chloroflexota</taxon>
        <taxon>Dehalococcoidia</taxon>
        <taxon>Dehalococcoidales</taxon>
        <taxon>Dehalococcoidaceae</taxon>
        <taxon>Dehalogenimonas</taxon>
    </lineage>
</organism>
<dbReference type="RefSeq" id="WP_058438214.1">
    <property type="nucleotide sequence ID" value="NZ_KQ758903.1"/>
</dbReference>
<proteinExistence type="predicted"/>
<dbReference type="EMBL" id="LFDV01000002">
    <property type="protein sequence ID" value="KTB47557.1"/>
    <property type="molecule type" value="Genomic_DNA"/>
</dbReference>
<keyword evidence="4" id="KW-1185">Reference proteome</keyword>
<protein>
    <submittedName>
        <fullName evidence="3">Mannose-6-phosphate isomerase</fullName>
    </submittedName>
</protein>
<dbReference type="Pfam" id="PF07883">
    <property type="entry name" value="Cupin_2"/>
    <property type="match status" value="1"/>
</dbReference>
<sequence length="128" mass="14304">MIGFFGPIEKQTLKNGNFRQVLFTGKHAQLVVMSLKPGEEIGNEVHHHVDQFFRVEQGEATFTLGDEKHVARDGDAVIVPAGTYHNVVNTSKTETMKLYTIYSPPNHPDGTVHKTKADAERAEAEEHH</sequence>
<dbReference type="PANTHER" id="PTHR43346">
    <property type="entry name" value="LIGAND BINDING DOMAIN PROTEIN, PUTATIVE (AFU_ORTHOLOGUE AFUA_6G14370)-RELATED"/>
    <property type="match status" value="1"/>
</dbReference>
<evidence type="ECO:0000313" key="4">
    <source>
        <dbReference type="Proteomes" id="UP000053947"/>
    </source>
</evidence>
<comment type="caution">
    <text evidence="3">The sequence shown here is derived from an EMBL/GenBank/DDBJ whole genome shotgun (WGS) entry which is preliminary data.</text>
</comment>
<dbReference type="Proteomes" id="UP000053947">
    <property type="component" value="Unassembled WGS sequence"/>
</dbReference>
<evidence type="ECO:0000256" key="1">
    <source>
        <dbReference type="SAM" id="MobiDB-lite"/>
    </source>
</evidence>
<evidence type="ECO:0000259" key="2">
    <source>
        <dbReference type="Pfam" id="PF07883"/>
    </source>
</evidence>
<dbReference type="CDD" id="cd02223">
    <property type="entry name" value="cupin_Bh2720-like"/>
    <property type="match status" value="1"/>
</dbReference>
<dbReference type="PATRIC" id="fig|1217799.6.peg.417"/>
<dbReference type="GO" id="GO:0016853">
    <property type="term" value="F:isomerase activity"/>
    <property type="evidence" value="ECO:0007669"/>
    <property type="project" value="UniProtKB-KW"/>
</dbReference>
<dbReference type="SUPFAM" id="SSF51182">
    <property type="entry name" value="RmlC-like cupins"/>
    <property type="match status" value="1"/>
</dbReference>
<name>A0A0W0GG63_9CHLR</name>
<feature type="domain" description="Cupin type-2" evidence="2">
    <location>
        <begin position="32"/>
        <end position="102"/>
    </location>
</feature>
<dbReference type="InterPro" id="IPR013096">
    <property type="entry name" value="Cupin_2"/>
</dbReference>
<dbReference type="InterPro" id="IPR011051">
    <property type="entry name" value="RmlC_Cupin_sf"/>
</dbReference>
<accession>A0A0W0GG63</accession>
<feature type="compositionally biased region" description="Basic and acidic residues" evidence="1">
    <location>
        <begin position="110"/>
        <end position="128"/>
    </location>
</feature>
<evidence type="ECO:0000313" key="3">
    <source>
        <dbReference type="EMBL" id="KTB47557.1"/>
    </source>
</evidence>